<evidence type="ECO:0000313" key="13">
    <source>
        <dbReference type="Proteomes" id="UP000078540"/>
    </source>
</evidence>
<feature type="transmembrane region" description="Helical" evidence="11">
    <location>
        <begin position="307"/>
        <end position="332"/>
    </location>
</feature>
<feature type="binding site" evidence="8">
    <location>
        <position position="363"/>
    </location>
    <ligand>
        <name>Na(+)</name>
        <dbReference type="ChEBI" id="CHEBI:29101"/>
        <label>1</label>
    </ligand>
</feature>
<dbReference type="GO" id="GO:0005886">
    <property type="term" value="C:plasma membrane"/>
    <property type="evidence" value="ECO:0007669"/>
    <property type="project" value="TreeGrafter"/>
</dbReference>
<feature type="transmembrane region" description="Helical" evidence="11">
    <location>
        <begin position="277"/>
        <end position="295"/>
    </location>
</feature>
<evidence type="ECO:0000256" key="4">
    <source>
        <dbReference type="ARBA" id="ARBA00022692"/>
    </source>
</evidence>
<evidence type="ECO:0000256" key="7">
    <source>
        <dbReference type="ARBA" id="ARBA00023136"/>
    </source>
</evidence>
<feature type="binding site" evidence="8">
    <location>
        <position position="121"/>
    </location>
    <ligand>
        <name>Na(+)</name>
        <dbReference type="ChEBI" id="CHEBI:29101"/>
        <label>1</label>
    </ligand>
</feature>
<dbReference type="GO" id="GO:0015293">
    <property type="term" value="F:symporter activity"/>
    <property type="evidence" value="ECO:0007669"/>
    <property type="project" value="UniProtKB-KW"/>
</dbReference>
<feature type="transmembrane region" description="Helical" evidence="11">
    <location>
        <begin position="352"/>
        <end position="377"/>
    </location>
</feature>
<comment type="similarity">
    <text evidence="2 9">Belongs to the sodium:neurotransmitter symporter (SNF) (TC 2.A.22) family.</text>
</comment>
<dbReference type="STRING" id="520822.A0A195AW29"/>
<feature type="region of interest" description="Disordered" evidence="10">
    <location>
        <begin position="1"/>
        <end position="22"/>
    </location>
</feature>
<feature type="transmembrane region" description="Helical" evidence="11">
    <location>
        <begin position="560"/>
        <end position="577"/>
    </location>
</feature>
<keyword evidence="6 11" id="KW-1133">Transmembrane helix</keyword>
<feature type="transmembrane region" description="Helical" evidence="11">
    <location>
        <begin position="473"/>
        <end position="499"/>
    </location>
</feature>
<feature type="transmembrane region" description="Helical" evidence="11">
    <location>
        <begin position="184"/>
        <end position="212"/>
    </location>
</feature>
<dbReference type="CDD" id="cd10332">
    <property type="entry name" value="SLC6sbd-B0AT-like"/>
    <property type="match status" value="1"/>
</dbReference>
<name>A0A195AW29_9HYME</name>
<keyword evidence="5 9" id="KW-0769">Symport</keyword>
<dbReference type="InterPro" id="IPR000175">
    <property type="entry name" value="Na/ntran_symport"/>
</dbReference>
<evidence type="ECO:0000256" key="11">
    <source>
        <dbReference type="SAM" id="Phobius"/>
    </source>
</evidence>
<evidence type="ECO:0000256" key="8">
    <source>
        <dbReference type="PIRSR" id="PIRSR600175-1"/>
    </source>
</evidence>
<evidence type="ECO:0000256" key="1">
    <source>
        <dbReference type="ARBA" id="ARBA00004141"/>
    </source>
</evidence>
<feature type="compositionally biased region" description="Basic and acidic residues" evidence="10">
    <location>
        <begin position="12"/>
        <end position="22"/>
    </location>
</feature>
<feature type="region of interest" description="Disordered" evidence="10">
    <location>
        <begin position="76"/>
        <end position="102"/>
    </location>
</feature>
<feature type="binding site" evidence="8">
    <location>
        <position position="120"/>
    </location>
    <ligand>
        <name>Na(+)</name>
        <dbReference type="ChEBI" id="CHEBI:29101"/>
        <label>1</label>
    </ligand>
</feature>
<dbReference type="PANTHER" id="PTHR11616:SF182">
    <property type="entry name" value="TRANSPORTER"/>
    <property type="match status" value="1"/>
</dbReference>
<dbReference type="GO" id="GO:0046872">
    <property type="term" value="F:metal ion binding"/>
    <property type="evidence" value="ECO:0007669"/>
    <property type="project" value="UniProtKB-KW"/>
</dbReference>
<dbReference type="InterPro" id="IPR037272">
    <property type="entry name" value="SNS_sf"/>
</dbReference>
<keyword evidence="7 11" id="KW-0472">Membrane</keyword>
<evidence type="ECO:0000256" key="5">
    <source>
        <dbReference type="ARBA" id="ARBA00022847"/>
    </source>
</evidence>
<dbReference type="Pfam" id="PF00209">
    <property type="entry name" value="SNF"/>
    <property type="match status" value="1"/>
</dbReference>
<feature type="transmembrane region" description="Helical" evidence="11">
    <location>
        <begin position="141"/>
        <end position="163"/>
    </location>
</feature>
<keyword evidence="8" id="KW-0915">Sodium</keyword>
<evidence type="ECO:0000256" key="3">
    <source>
        <dbReference type="ARBA" id="ARBA00022448"/>
    </source>
</evidence>
<feature type="binding site" evidence="8">
    <location>
        <position position="118"/>
    </location>
    <ligand>
        <name>Na(+)</name>
        <dbReference type="ChEBI" id="CHEBI:29101"/>
        <label>1</label>
    </ligand>
</feature>
<feature type="transmembrane region" description="Helical" evidence="11">
    <location>
        <begin position="610"/>
        <end position="637"/>
    </location>
</feature>
<feature type="binding site" evidence="8">
    <location>
        <position position="395"/>
    </location>
    <ligand>
        <name>Na(+)</name>
        <dbReference type="ChEBI" id="CHEBI:29101"/>
        <label>1</label>
    </ligand>
</feature>
<proteinExistence type="inferred from homology"/>
<feature type="binding site" evidence="8">
    <location>
        <position position="482"/>
    </location>
    <ligand>
        <name>Na(+)</name>
        <dbReference type="ChEBI" id="CHEBI:29101"/>
        <label>1</label>
    </ligand>
</feature>
<feature type="binding site" evidence="8">
    <location>
        <position position="486"/>
    </location>
    <ligand>
        <name>Na(+)</name>
        <dbReference type="ChEBI" id="CHEBI:29101"/>
        <label>1</label>
    </ligand>
</feature>
<feature type="transmembrane region" description="Helical" evidence="11">
    <location>
        <begin position="519"/>
        <end position="540"/>
    </location>
</feature>
<dbReference type="GO" id="GO:0006865">
    <property type="term" value="P:amino acid transport"/>
    <property type="evidence" value="ECO:0007669"/>
    <property type="project" value="TreeGrafter"/>
</dbReference>
<dbReference type="GO" id="GO:0035725">
    <property type="term" value="P:sodium ion transmembrane transport"/>
    <property type="evidence" value="ECO:0007669"/>
    <property type="project" value="TreeGrafter"/>
</dbReference>
<dbReference type="PROSITE" id="PS50267">
    <property type="entry name" value="NA_NEUROTRAN_SYMP_3"/>
    <property type="match status" value="1"/>
</dbReference>
<evidence type="ECO:0000256" key="6">
    <source>
        <dbReference type="ARBA" id="ARBA00022989"/>
    </source>
</evidence>
<protein>
    <recommendedName>
        <fullName evidence="9">Transporter</fullName>
    </recommendedName>
</protein>
<reference evidence="12 13" key="1">
    <citation type="submission" date="2015-09" db="EMBL/GenBank/DDBJ databases">
        <title>Atta colombica WGS genome.</title>
        <authorList>
            <person name="Nygaard S."/>
            <person name="Hu H."/>
            <person name="Boomsma J."/>
            <person name="Zhang G."/>
        </authorList>
    </citation>
    <scope>NUCLEOTIDE SEQUENCE [LARGE SCALE GENOMIC DNA]</scope>
    <source>
        <strain evidence="12">Treedump-2</strain>
        <tissue evidence="12">Whole body</tissue>
    </source>
</reference>
<dbReference type="SUPFAM" id="SSF161070">
    <property type="entry name" value="SNF-like"/>
    <property type="match status" value="1"/>
</dbReference>
<dbReference type="AlphaFoldDB" id="A0A195AW29"/>
<feature type="transmembrane region" description="Helical" evidence="11">
    <location>
        <begin position="389"/>
        <end position="410"/>
    </location>
</feature>
<keyword evidence="8" id="KW-0479">Metal-binding</keyword>
<evidence type="ECO:0000256" key="10">
    <source>
        <dbReference type="SAM" id="MobiDB-lite"/>
    </source>
</evidence>
<evidence type="ECO:0000256" key="9">
    <source>
        <dbReference type="RuleBase" id="RU003732"/>
    </source>
</evidence>
<keyword evidence="4 9" id="KW-0812">Transmembrane</keyword>
<feature type="binding site" evidence="8">
    <location>
        <position position="125"/>
    </location>
    <ligand>
        <name>Na(+)</name>
        <dbReference type="ChEBI" id="CHEBI:29101"/>
        <label>1</label>
    </ligand>
</feature>
<dbReference type="PROSITE" id="PS00610">
    <property type="entry name" value="NA_NEUROTRAN_SYMP_1"/>
    <property type="match status" value="1"/>
</dbReference>
<sequence>MANTAHLVRRQSSRDLKPQKSIDKLEMKEMRGRLVVDNRKNVATANYGATNAAFEDISPNKTSNKFQMKLNEFGFDSQSKIGNGPSNNDGKATFRPEAGEDERENWDSKLTFLLATVGYAVGLGNVWRFPYLAQKNGGGAFLIPYFVMLAIEGIPIFYLELAIGQRLRKGAIGVWNQVSPYMGGIGISSAVVSFNVALYYNTIIAWCLFYFVQSFQSQLPWAECPNRYFQNGSYAPEPECLNINHFYVHLCAVSSPTQYFWYRTTLMISKDINTPEVFNWKIALALIIAWILVYMCMIKGIASSGKVVYVTATFPYIVLIIFFFRGVTLTGMSDGLRHLFTPKWWTLTDPVVWLEAGTQIFFSLGLAFGGLIAFSSYNPVNNNCYRDAIMVSLTNCFTSMFAGIVVFSIIGFKATMVYEQCLSEKNNTLMNIFELPECDLEKELDNSASGTGLAFIIFTEAINQFPGAQFWSVLFFLMLFTLGIDSQFGTLEGVVTSIVDMKLFPNLRKEILTVLEIKINSIFISGVICLVCCMISMAFAHGAGSYVFVLFDSFSGNFPLLIIAFFECIGVSYVYGLKRCVYRYKYFVYNCNDFRFADDIELMTGNRPGLYWLICWKYLSPLAMLSILIASFVEIFFEGSGYPAWVANKGITERQEWPVWALALIAILILTSVLWIPTVAICRYFGILIIDDNEKAWFPAADLKEFHGIMPHEVTMAETLLFCIRSDGSEGLCCPMGGPSDDEDEDLT</sequence>
<feature type="binding site" evidence="8">
    <location>
        <position position="485"/>
    </location>
    <ligand>
        <name>Na(+)</name>
        <dbReference type="ChEBI" id="CHEBI:29101"/>
        <label>1</label>
    </ligand>
</feature>
<accession>A0A195AW29</accession>
<evidence type="ECO:0000256" key="2">
    <source>
        <dbReference type="ARBA" id="ARBA00006459"/>
    </source>
</evidence>
<gene>
    <name evidence="12" type="ORF">ALC53_13430</name>
</gene>
<organism evidence="12 13">
    <name type="scientific">Atta colombica</name>
    <dbReference type="NCBI Taxonomy" id="520822"/>
    <lineage>
        <taxon>Eukaryota</taxon>
        <taxon>Metazoa</taxon>
        <taxon>Ecdysozoa</taxon>
        <taxon>Arthropoda</taxon>
        <taxon>Hexapoda</taxon>
        <taxon>Insecta</taxon>
        <taxon>Pterygota</taxon>
        <taxon>Neoptera</taxon>
        <taxon>Endopterygota</taxon>
        <taxon>Hymenoptera</taxon>
        <taxon>Apocrita</taxon>
        <taxon>Aculeata</taxon>
        <taxon>Formicoidea</taxon>
        <taxon>Formicidae</taxon>
        <taxon>Myrmicinae</taxon>
        <taxon>Atta</taxon>
    </lineage>
</organism>
<dbReference type="PANTHER" id="PTHR11616">
    <property type="entry name" value="SODIUM/CHLORIDE DEPENDENT TRANSPORTER"/>
    <property type="match status" value="1"/>
</dbReference>
<feature type="transmembrane region" description="Helical" evidence="11">
    <location>
        <begin position="110"/>
        <end position="129"/>
    </location>
</feature>
<feature type="compositionally biased region" description="Polar residues" evidence="10">
    <location>
        <begin position="76"/>
        <end position="90"/>
    </location>
</feature>
<dbReference type="EMBL" id="KQ976732">
    <property type="protein sequence ID" value="KYM76174.1"/>
    <property type="molecule type" value="Genomic_DNA"/>
</dbReference>
<feature type="transmembrane region" description="Helical" evidence="11">
    <location>
        <begin position="657"/>
        <end position="676"/>
    </location>
</feature>
<comment type="subcellular location">
    <subcellularLocation>
        <location evidence="1">Membrane</location>
        <topology evidence="1">Multi-pass membrane protein</topology>
    </subcellularLocation>
</comment>
<dbReference type="PRINTS" id="PR00176">
    <property type="entry name" value="NANEUSMPORT"/>
</dbReference>
<keyword evidence="3 9" id="KW-0813">Transport</keyword>
<dbReference type="Proteomes" id="UP000078540">
    <property type="component" value="Unassembled WGS sequence"/>
</dbReference>
<keyword evidence="13" id="KW-1185">Reference proteome</keyword>
<evidence type="ECO:0000313" key="12">
    <source>
        <dbReference type="EMBL" id="KYM76174.1"/>
    </source>
</evidence>